<dbReference type="SUPFAM" id="SSF53613">
    <property type="entry name" value="Ribokinase-like"/>
    <property type="match status" value="1"/>
</dbReference>
<dbReference type="Pfam" id="PF00294">
    <property type="entry name" value="PfkB"/>
    <property type="match status" value="1"/>
</dbReference>
<evidence type="ECO:0000259" key="4">
    <source>
        <dbReference type="Pfam" id="PF00294"/>
    </source>
</evidence>
<dbReference type="EMBL" id="AP027742">
    <property type="protein sequence ID" value="BDZ76330.1"/>
    <property type="molecule type" value="Genomic_DNA"/>
</dbReference>
<accession>A0ABM8I0U2</accession>
<evidence type="ECO:0000313" key="5">
    <source>
        <dbReference type="EMBL" id="BDZ76330.1"/>
    </source>
</evidence>
<name>A0ABM8I0U2_9FIRM</name>
<feature type="domain" description="Carbohydrate kinase PfkB" evidence="4">
    <location>
        <begin position="168"/>
        <end position="276"/>
    </location>
</feature>
<keyword evidence="2" id="KW-0808">Transferase</keyword>
<gene>
    <name evidence="5" type="ORF">Lac1_05130</name>
</gene>
<dbReference type="Proteomes" id="UP001305815">
    <property type="component" value="Chromosome"/>
</dbReference>
<evidence type="ECO:0000256" key="2">
    <source>
        <dbReference type="ARBA" id="ARBA00022679"/>
    </source>
</evidence>
<dbReference type="InterPro" id="IPR011611">
    <property type="entry name" value="PfkB_dom"/>
</dbReference>
<evidence type="ECO:0000313" key="6">
    <source>
        <dbReference type="Proteomes" id="UP001305815"/>
    </source>
</evidence>
<proteinExistence type="inferred from homology"/>
<keyword evidence="6" id="KW-1185">Reference proteome</keyword>
<evidence type="ECO:0000256" key="3">
    <source>
        <dbReference type="ARBA" id="ARBA00022777"/>
    </source>
</evidence>
<dbReference type="InterPro" id="IPR029056">
    <property type="entry name" value="Ribokinase-like"/>
</dbReference>
<protein>
    <submittedName>
        <fullName evidence="5">Fructoselysine 6-kinase</fullName>
    </submittedName>
</protein>
<dbReference type="Gene3D" id="3.40.1190.20">
    <property type="match status" value="1"/>
</dbReference>
<organism evidence="5 6">
    <name type="scientific">Claveliimonas bilis</name>
    <dbReference type="NCBI Taxonomy" id="3028070"/>
    <lineage>
        <taxon>Bacteria</taxon>
        <taxon>Bacillati</taxon>
        <taxon>Bacillota</taxon>
        <taxon>Clostridia</taxon>
        <taxon>Lachnospirales</taxon>
        <taxon>Lachnospiraceae</taxon>
        <taxon>Claveliimonas</taxon>
    </lineage>
</organism>
<dbReference type="PANTHER" id="PTHR43085">
    <property type="entry name" value="HEXOKINASE FAMILY MEMBER"/>
    <property type="match status" value="1"/>
</dbReference>
<evidence type="ECO:0000256" key="1">
    <source>
        <dbReference type="ARBA" id="ARBA00010688"/>
    </source>
</evidence>
<dbReference type="PANTHER" id="PTHR43085:SF41">
    <property type="entry name" value="FRUCTOSELYSINE 6-KINASE"/>
    <property type="match status" value="1"/>
</dbReference>
<dbReference type="InterPro" id="IPR050306">
    <property type="entry name" value="PfkB_Carbo_kinase"/>
</dbReference>
<dbReference type="RefSeq" id="WP_256194089.1">
    <property type="nucleotide sequence ID" value="NZ_AP027742.1"/>
</dbReference>
<comment type="similarity">
    <text evidence="1">Belongs to the carbohydrate kinase PfkB family.</text>
</comment>
<sequence length="300" mass="33199">MPKLLGIGINTMDIYRHEKRMYPGGNEFNIAYHAAKNGTQAAFMGVFTREDPLSLILYHTLEEAGVDLSHSHFQKGTSGFAIVDLVKGDRVFVDWNKKGVTDLYPFVFTPEEISYINTFDIVCLSRCARVDNQKVVKLAQSGAAISYDFCDDYTKEDIICLSPYLKFAFLSGSHLSETEVKDLLREITARGTETAVATRGEKPAIAFDGKEFYYQKPMEVKAVDTMGAGDSFISRFLTAYLDVGKNGENADKGAKIKNALSKAASFAAEIVQKRGSLGVGYEMTEEQTERILQTLKGGKV</sequence>
<reference evidence="6" key="1">
    <citation type="journal article" date="2023" name="Int. J. Syst. Evol. Microbiol.">
        <title>Claveliimonas bilis gen. nov., sp. nov., deoxycholic acid-producing bacteria isolated from human faeces, and reclassification of Sellimonas monacensis Zenner et al. 2021 as Claveliimonas monacensis comb. nov.</title>
        <authorList>
            <person name="Hisatomi A."/>
            <person name="Kastawa N.W.E.P.G."/>
            <person name="Song I."/>
            <person name="Ohkuma M."/>
            <person name="Fukiya S."/>
            <person name="Sakamoto M."/>
        </authorList>
    </citation>
    <scope>NUCLEOTIDE SEQUENCE [LARGE SCALE GENOMIC DNA]</scope>
    <source>
        <strain evidence="6">12BBH14</strain>
    </source>
</reference>
<keyword evidence="3" id="KW-0418">Kinase</keyword>